<dbReference type="KEGG" id="hyl:LPB072_10475"/>
<accession>A0A167IEU8</accession>
<name>A0A167IEU8_9BURK</name>
<dbReference type="InterPro" id="IPR003425">
    <property type="entry name" value="CCB3/YggT"/>
</dbReference>
<reference evidence="2 5" key="2">
    <citation type="submission" date="2016-10" db="EMBL/GenBank/DDBJ databases">
        <title>Hydorgenophaga sp. LPB0072 isolated from gastropod.</title>
        <authorList>
            <person name="Kim E."/>
            <person name="Yi H."/>
        </authorList>
    </citation>
    <scope>NUCLEOTIDE SEQUENCE [LARGE SCALE GENOMIC DNA]</scope>
    <source>
        <strain evidence="2 5">LPB0072</strain>
    </source>
</reference>
<protein>
    <submittedName>
        <fullName evidence="2">YggT family protein</fullName>
    </submittedName>
</protein>
<evidence type="ECO:0000313" key="3">
    <source>
        <dbReference type="EMBL" id="OAD42637.1"/>
    </source>
</evidence>
<feature type="transmembrane region" description="Helical" evidence="1">
    <location>
        <begin position="157"/>
        <end position="182"/>
    </location>
</feature>
<dbReference type="Proteomes" id="UP000185657">
    <property type="component" value="Unassembled WGS sequence"/>
</dbReference>
<evidence type="ECO:0000313" key="5">
    <source>
        <dbReference type="Proteomes" id="UP000185680"/>
    </source>
</evidence>
<feature type="transmembrane region" description="Helical" evidence="1">
    <location>
        <begin position="64"/>
        <end position="82"/>
    </location>
</feature>
<evidence type="ECO:0000313" key="2">
    <source>
        <dbReference type="EMBL" id="AOW13215.1"/>
    </source>
</evidence>
<feature type="transmembrane region" description="Helical" evidence="1">
    <location>
        <begin position="120"/>
        <end position="137"/>
    </location>
</feature>
<evidence type="ECO:0000313" key="4">
    <source>
        <dbReference type="Proteomes" id="UP000185657"/>
    </source>
</evidence>
<dbReference type="STRING" id="1763535.LPB072_10475"/>
<dbReference type="EMBL" id="LVWD01000007">
    <property type="protein sequence ID" value="OAD42637.1"/>
    <property type="molecule type" value="Genomic_DNA"/>
</dbReference>
<dbReference type="Pfam" id="PF02325">
    <property type="entry name" value="CCB3_YggT"/>
    <property type="match status" value="2"/>
</dbReference>
<keyword evidence="1" id="KW-1133">Transmembrane helix</keyword>
<sequence>MNILFFLLDTVFFVLVGCAFLRAWMNHLRIHMQAQPGRFALAVTDWLVKPSRRMLPKALVQSRFDWGSFFAAVLLALAYGGIRLALSVGFNAQAASPVAMLLGIAWVAGGFLLRVLLQGLMVLLLMYAVLSWVQPGAPVMGTLDRLVSPLLKPIRRVVPTIGGVDLSVLVLLLLLQVGLLALGF</sequence>
<keyword evidence="4" id="KW-1185">Reference proteome</keyword>
<dbReference type="RefSeq" id="WP_066087841.1">
    <property type="nucleotide sequence ID" value="NZ_CP017476.1"/>
</dbReference>
<dbReference type="EMBL" id="CP017476">
    <property type="protein sequence ID" value="AOW13215.1"/>
    <property type="molecule type" value="Genomic_DNA"/>
</dbReference>
<keyword evidence="1" id="KW-0812">Transmembrane</keyword>
<evidence type="ECO:0000256" key="1">
    <source>
        <dbReference type="SAM" id="Phobius"/>
    </source>
</evidence>
<reference evidence="3 4" key="1">
    <citation type="submission" date="2016-02" db="EMBL/GenBank/DDBJ databases">
        <title>Draft genome sequence of Hydrogenophaga sp. LPB0072.</title>
        <authorList>
            <person name="Shin S.-K."/>
            <person name="Yi H."/>
        </authorList>
    </citation>
    <scope>NUCLEOTIDE SEQUENCE [LARGE SCALE GENOMIC DNA]</scope>
    <source>
        <strain evidence="3 4">LPB0072</strain>
    </source>
</reference>
<dbReference type="Proteomes" id="UP000185680">
    <property type="component" value="Chromosome"/>
</dbReference>
<proteinExistence type="predicted"/>
<organism evidence="2 5">
    <name type="scientific">Hydrogenophaga crassostreae</name>
    <dbReference type="NCBI Taxonomy" id="1763535"/>
    <lineage>
        <taxon>Bacteria</taxon>
        <taxon>Pseudomonadati</taxon>
        <taxon>Pseudomonadota</taxon>
        <taxon>Betaproteobacteria</taxon>
        <taxon>Burkholderiales</taxon>
        <taxon>Comamonadaceae</taxon>
        <taxon>Hydrogenophaga</taxon>
    </lineage>
</organism>
<dbReference type="OrthoDB" id="9806665at2"/>
<keyword evidence="1" id="KW-0472">Membrane</keyword>
<feature type="transmembrane region" description="Helical" evidence="1">
    <location>
        <begin position="94"/>
        <end position="113"/>
    </location>
</feature>
<dbReference type="GO" id="GO:0016020">
    <property type="term" value="C:membrane"/>
    <property type="evidence" value="ECO:0007669"/>
    <property type="project" value="InterPro"/>
</dbReference>
<dbReference type="AlphaFoldDB" id="A0A167IEU8"/>
<feature type="transmembrane region" description="Helical" evidence="1">
    <location>
        <begin position="6"/>
        <end position="25"/>
    </location>
</feature>
<gene>
    <name evidence="2" type="ORF">LPB072_10475</name>
    <name evidence="3" type="ORF">LPB72_06900</name>
</gene>